<evidence type="ECO:0000259" key="4">
    <source>
        <dbReference type="PROSITE" id="PS51000"/>
    </source>
</evidence>
<dbReference type="PANTHER" id="PTHR30363:SF60">
    <property type="entry name" value="HTH-TYPE TRANSCRIPTIONAL REGULATOR IOLR"/>
    <property type="match status" value="1"/>
</dbReference>
<keyword evidence="1" id="KW-0805">Transcription regulation</keyword>
<dbReference type="EMBL" id="WNZZ01000013">
    <property type="protein sequence ID" value="MUG24161.1"/>
    <property type="molecule type" value="Genomic_DNA"/>
</dbReference>
<dbReference type="Pfam" id="PF08220">
    <property type="entry name" value="HTH_DeoR"/>
    <property type="match status" value="1"/>
</dbReference>
<dbReference type="Pfam" id="PF00455">
    <property type="entry name" value="DeoRC"/>
    <property type="match status" value="1"/>
</dbReference>
<dbReference type="SMART" id="SM01134">
    <property type="entry name" value="DeoRC"/>
    <property type="match status" value="1"/>
</dbReference>
<dbReference type="InterPro" id="IPR050313">
    <property type="entry name" value="Carb_Metab_HTH_regulators"/>
</dbReference>
<dbReference type="STRING" id="44252.DJ90_2839"/>
<dbReference type="Proteomes" id="UP000029278">
    <property type="component" value="Unassembled WGS sequence"/>
</dbReference>
<dbReference type="PRINTS" id="PR00037">
    <property type="entry name" value="HTHLACR"/>
</dbReference>
<evidence type="ECO:0000313" key="7">
    <source>
        <dbReference type="Proteomes" id="UP000029278"/>
    </source>
</evidence>
<dbReference type="SUPFAM" id="SSF100950">
    <property type="entry name" value="NagB/RpiA/CoA transferase-like"/>
    <property type="match status" value="1"/>
</dbReference>
<evidence type="ECO:0000313" key="5">
    <source>
        <dbReference type="EMBL" id="KFM92927.1"/>
    </source>
</evidence>
<dbReference type="PROSITE" id="PS51000">
    <property type="entry name" value="HTH_DEOR_2"/>
    <property type="match status" value="1"/>
</dbReference>
<comment type="caution">
    <text evidence="5">The sequence shown here is derived from an EMBL/GenBank/DDBJ whole genome shotgun (WGS) entry which is preliminary data.</text>
</comment>
<dbReference type="InterPro" id="IPR001034">
    <property type="entry name" value="DeoR_HTH"/>
</dbReference>
<gene>
    <name evidence="5" type="ORF">DJ90_2839</name>
    <name evidence="6" type="ORF">GNQ08_17385</name>
</gene>
<keyword evidence="7" id="KW-1185">Reference proteome</keyword>
<dbReference type="OrthoDB" id="9797223at2"/>
<reference evidence="6 8" key="2">
    <citation type="submission" date="2019-11" db="EMBL/GenBank/DDBJ databases">
        <title>Draft genome sequences of five Paenibacillus species of dairy origin.</title>
        <authorList>
            <person name="Olajide A.M."/>
            <person name="Chen S."/>
            <person name="Lapointe G."/>
        </authorList>
    </citation>
    <scope>NUCLEOTIDE SEQUENCE [LARGE SCALE GENOMIC DNA]</scope>
    <source>
        <strain evidence="6 8">3CT49</strain>
    </source>
</reference>
<reference evidence="5 7" key="1">
    <citation type="submission" date="2014-04" db="EMBL/GenBank/DDBJ databases">
        <authorList>
            <person name="Bishop-Lilly K.A."/>
            <person name="Broomall S.M."/>
            <person name="Chain P.S."/>
            <person name="Chertkov O."/>
            <person name="Coyne S.R."/>
            <person name="Daligault H.E."/>
            <person name="Davenport K.W."/>
            <person name="Erkkila T."/>
            <person name="Frey K.G."/>
            <person name="Gibbons H.S."/>
            <person name="Gu W."/>
            <person name="Jaissle J."/>
            <person name="Johnson S.L."/>
            <person name="Koroleva G.I."/>
            <person name="Ladner J.T."/>
            <person name="Lo C.-C."/>
            <person name="Minogue T.D."/>
            <person name="Munk C."/>
            <person name="Palacios G.F."/>
            <person name="Redden C.L."/>
            <person name="Rosenzweig C.N."/>
            <person name="Scholz M.B."/>
            <person name="Teshima H."/>
            <person name="Xu Y."/>
        </authorList>
    </citation>
    <scope>NUCLEOTIDE SEQUENCE [LARGE SCALE GENOMIC DNA]</scope>
    <source>
        <strain evidence="5 7">8244</strain>
    </source>
</reference>
<dbReference type="HOGENOM" id="CLU_060699_1_4_9"/>
<keyword evidence="3" id="KW-0804">Transcription</keyword>
<dbReference type="InterPro" id="IPR014036">
    <property type="entry name" value="DeoR-like_C"/>
</dbReference>
<keyword evidence="2" id="KW-0238">DNA-binding</keyword>
<sequence>MIKSQRINQIKEYVFEHESVSLEELVKHFNVSKNTIRRDIQTLVEAGILKKVYGGVSVNHSALVVFNERRDQNLTKKQEIGKLASQFVEDGEVIFVDSGTTTLELLPYIHHKQLTIISNNFDFIHQAKAYPSLAIFSTGGMLERKTNSFVGFQSIEFLKKYNINKAFLASTGITLTNGVTNSSPLETEVKSTIVEKSAKVYLMIDDSKFDKYGITTYCSLSDIDYLITNSMPDESYQQYALEHGITIVTP</sequence>
<dbReference type="PANTHER" id="PTHR30363">
    <property type="entry name" value="HTH-TYPE TRANSCRIPTIONAL REGULATOR SRLR-RELATED"/>
    <property type="match status" value="1"/>
</dbReference>
<dbReference type="SMART" id="SM00420">
    <property type="entry name" value="HTH_DEOR"/>
    <property type="match status" value="1"/>
</dbReference>
<evidence type="ECO:0000256" key="3">
    <source>
        <dbReference type="ARBA" id="ARBA00023163"/>
    </source>
</evidence>
<dbReference type="PATRIC" id="fig|44252.3.peg.6145"/>
<dbReference type="InterPro" id="IPR036388">
    <property type="entry name" value="WH-like_DNA-bd_sf"/>
</dbReference>
<dbReference type="Gene3D" id="1.10.10.10">
    <property type="entry name" value="Winged helix-like DNA-binding domain superfamily/Winged helix DNA-binding domain"/>
    <property type="match status" value="1"/>
</dbReference>
<organism evidence="5 7">
    <name type="scientific">Paenibacillus macerans</name>
    <name type="common">Bacillus macerans</name>
    <dbReference type="NCBI Taxonomy" id="44252"/>
    <lineage>
        <taxon>Bacteria</taxon>
        <taxon>Bacillati</taxon>
        <taxon>Bacillota</taxon>
        <taxon>Bacilli</taxon>
        <taxon>Bacillales</taxon>
        <taxon>Paenibacillaceae</taxon>
        <taxon>Paenibacillus</taxon>
    </lineage>
</organism>
<name>A0A090Y514_PAEMA</name>
<dbReference type="AlphaFoldDB" id="A0A090Y514"/>
<dbReference type="InterPro" id="IPR036390">
    <property type="entry name" value="WH_DNA-bd_sf"/>
</dbReference>
<dbReference type="InterPro" id="IPR018356">
    <property type="entry name" value="Tscrpt_reg_HTH_DeoR_CS"/>
</dbReference>
<dbReference type="EMBL" id="JMQA01000053">
    <property type="protein sequence ID" value="KFM92927.1"/>
    <property type="molecule type" value="Genomic_DNA"/>
</dbReference>
<dbReference type="GeneID" id="77008538"/>
<evidence type="ECO:0000256" key="2">
    <source>
        <dbReference type="ARBA" id="ARBA00023125"/>
    </source>
</evidence>
<proteinExistence type="predicted"/>
<accession>A0A090Y514</accession>
<feature type="domain" description="HTH deoR-type" evidence="4">
    <location>
        <begin position="3"/>
        <end position="58"/>
    </location>
</feature>
<dbReference type="GO" id="GO:0003700">
    <property type="term" value="F:DNA-binding transcription factor activity"/>
    <property type="evidence" value="ECO:0007669"/>
    <property type="project" value="InterPro"/>
</dbReference>
<dbReference type="Gene3D" id="3.40.50.1360">
    <property type="match status" value="1"/>
</dbReference>
<dbReference type="SUPFAM" id="SSF46785">
    <property type="entry name" value="Winged helix' DNA-binding domain"/>
    <property type="match status" value="1"/>
</dbReference>
<dbReference type="Proteomes" id="UP000442469">
    <property type="component" value="Unassembled WGS sequence"/>
</dbReference>
<evidence type="ECO:0000256" key="1">
    <source>
        <dbReference type="ARBA" id="ARBA00023015"/>
    </source>
</evidence>
<evidence type="ECO:0000313" key="8">
    <source>
        <dbReference type="Proteomes" id="UP000442469"/>
    </source>
</evidence>
<protein>
    <submittedName>
        <fullName evidence="6">DeoR family transcriptional regulator</fullName>
    </submittedName>
</protein>
<dbReference type="GO" id="GO:0003677">
    <property type="term" value="F:DNA binding"/>
    <property type="evidence" value="ECO:0007669"/>
    <property type="project" value="UniProtKB-KW"/>
</dbReference>
<evidence type="ECO:0000313" key="6">
    <source>
        <dbReference type="EMBL" id="MUG24161.1"/>
    </source>
</evidence>
<dbReference type="PROSITE" id="PS00894">
    <property type="entry name" value="HTH_DEOR_1"/>
    <property type="match status" value="1"/>
</dbReference>
<dbReference type="InterPro" id="IPR037171">
    <property type="entry name" value="NagB/RpiA_transferase-like"/>
</dbReference>
<dbReference type="RefSeq" id="WP_036624480.1">
    <property type="nucleotide sequence ID" value="NZ_BGML01000001.1"/>
</dbReference>